<dbReference type="FunFam" id="3.40.50.300:FF:000237">
    <property type="entry name" value="replication factor C subunit 4"/>
    <property type="match status" value="1"/>
</dbReference>
<keyword evidence="6" id="KW-0007">Acetylation</keyword>
<evidence type="ECO:0000256" key="12">
    <source>
        <dbReference type="SAM" id="MobiDB-lite"/>
    </source>
</evidence>
<feature type="domain" description="AAA+ ATPase" evidence="13">
    <location>
        <begin position="69"/>
        <end position="204"/>
    </location>
</feature>
<dbReference type="Pfam" id="PF00004">
    <property type="entry name" value="AAA"/>
    <property type="match status" value="1"/>
</dbReference>
<dbReference type="FunFam" id="1.20.272.10:FF:000010">
    <property type="entry name" value="Replication factor C subunit 4"/>
    <property type="match status" value="1"/>
</dbReference>
<dbReference type="Gene3D" id="3.40.50.300">
    <property type="entry name" value="P-loop containing nucleotide triphosphate hydrolases"/>
    <property type="match status" value="1"/>
</dbReference>
<dbReference type="GO" id="GO:0006281">
    <property type="term" value="P:DNA repair"/>
    <property type="evidence" value="ECO:0007669"/>
    <property type="project" value="TreeGrafter"/>
</dbReference>
<feature type="compositionally biased region" description="Basic and acidic residues" evidence="12">
    <location>
        <begin position="26"/>
        <end position="35"/>
    </location>
</feature>
<dbReference type="InterPro" id="IPR050238">
    <property type="entry name" value="DNA_Rep/Repair_Clamp_Loader"/>
</dbReference>
<keyword evidence="4" id="KW-0547">Nucleotide-binding</keyword>
<dbReference type="SMART" id="SM00382">
    <property type="entry name" value="AAA"/>
    <property type="match status" value="1"/>
</dbReference>
<reference evidence="14 15" key="1">
    <citation type="submission" date="2024-02" db="EMBL/GenBank/DDBJ databases">
        <title>Chromosome-scale genome assembly of the rough periwinkle Littorina saxatilis.</title>
        <authorList>
            <person name="De Jode A."/>
            <person name="Faria R."/>
            <person name="Formenti G."/>
            <person name="Sims Y."/>
            <person name="Smith T.P."/>
            <person name="Tracey A."/>
            <person name="Wood J.M.D."/>
            <person name="Zagrodzka Z.B."/>
            <person name="Johannesson K."/>
            <person name="Butlin R.K."/>
            <person name="Leder E.H."/>
        </authorList>
    </citation>
    <scope>NUCLEOTIDE SEQUENCE [LARGE SCALE GENOMIC DNA]</scope>
    <source>
        <strain evidence="14">Snail1</strain>
        <tissue evidence="14">Muscle</tissue>
    </source>
</reference>
<feature type="compositionally biased region" description="Pro residues" evidence="12">
    <location>
        <begin position="10"/>
        <end position="22"/>
    </location>
</feature>
<evidence type="ECO:0000256" key="2">
    <source>
        <dbReference type="ARBA" id="ARBA00005378"/>
    </source>
</evidence>
<accession>A0AAN9G0F9</accession>
<dbReference type="InterPro" id="IPR027417">
    <property type="entry name" value="P-loop_NTPase"/>
</dbReference>
<dbReference type="GO" id="GO:0005524">
    <property type="term" value="F:ATP binding"/>
    <property type="evidence" value="ECO:0007669"/>
    <property type="project" value="UniProtKB-KW"/>
</dbReference>
<comment type="subunit">
    <text evidence="9">Subunit of the RFC complex, an heteropentameric complex consisting of a large subunit RFC1 and four small subunits RFC2, RFC3, RFC4 and RFC5; the RFC complex interacts with PCNA. Forms an heterotetrameric complex with RFC2, RFC3 and RFC5; this complex has ATPase activity but is not stimulated by PCNA. The heterotetramer of subunits RFC2, RFC3, RFC4 and RFC5 interacts with RAD17. Interacts with ATAD5. Interacts with CTF18. Interacts with CNTD1; this interaction facilitates crossover formation.</text>
</comment>
<dbReference type="SUPFAM" id="SSF52540">
    <property type="entry name" value="P-loop containing nucleoside triphosphate hydrolases"/>
    <property type="match status" value="1"/>
</dbReference>
<evidence type="ECO:0000256" key="6">
    <source>
        <dbReference type="ARBA" id="ARBA00022990"/>
    </source>
</evidence>
<evidence type="ECO:0000256" key="5">
    <source>
        <dbReference type="ARBA" id="ARBA00022840"/>
    </source>
</evidence>
<comment type="caution">
    <text evidence="14">The sequence shown here is derived from an EMBL/GenBank/DDBJ whole genome shotgun (WGS) entry which is preliminary data.</text>
</comment>
<dbReference type="Gene3D" id="1.10.8.60">
    <property type="match status" value="1"/>
</dbReference>
<evidence type="ECO:0000313" key="15">
    <source>
        <dbReference type="Proteomes" id="UP001374579"/>
    </source>
</evidence>
<dbReference type="Pfam" id="PF21960">
    <property type="entry name" value="RCF1-5-like_lid"/>
    <property type="match status" value="1"/>
</dbReference>
<keyword evidence="3" id="KW-0235">DNA replication</keyword>
<keyword evidence="5" id="KW-0067">ATP-binding</keyword>
<dbReference type="EMBL" id="JBAMIC010000024">
    <property type="protein sequence ID" value="KAK7090439.1"/>
    <property type="molecule type" value="Genomic_DNA"/>
</dbReference>
<dbReference type="InterPro" id="IPR008921">
    <property type="entry name" value="DNA_pol3_clamp-load_cplx_C"/>
</dbReference>
<evidence type="ECO:0000256" key="10">
    <source>
        <dbReference type="ARBA" id="ARBA00070186"/>
    </source>
</evidence>
<dbReference type="Proteomes" id="UP001374579">
    <property type="component" value="Unassembled WGS sequence"/>
</dbReference>
<dbReference type="GO" id="GO:0016887">
    <property type="term" value="F:ATP hydrolysis activity"/>
    <property type="evidence" value="ECO:0007669"/>
    <property type="project" value="InterPro"/>
</dbReference>
<feature type="region of interest" description="Disordered" evidence="12">
    <location>
        <begin position="1"/>
        <end position="35"/>
    </location>
</feature>
<dbReference type="InterPro" id="IPR047854">
    <property type="entry name" value="RFC_lid"/>
</dbReference>
<dbReference type="GO" id="GO:0006261">
    <property type="term" value="P:DNA-templated DNA replication"/>
    <property type="evidence" value="ECO:0007669"/>
    <property type="project" value="TreeGrafter"/>
</dbReference>
<proteinExistence type="inferred from homology"/>
<dbReference type="PANTHER" id="PTHR11669">
    <property type="entry name" value="REPLICATION FACTOR C / DNA POLYMERASE III GAMMA-TAU SUBUNIT"/>
    <property type="match status" value="1"/>
</dbReference>
<comment type="subcellular location">
    <subcellularLocation>
        <location evidence="1">Nucleus</location>
    </subcellularLocation>
</comment>
<keyword evidence="15" id="KW-1185">Reference proteome</keyword>
<protein>
    <recommendedName>
        <fullName evidence="10">Replication factor C subunit 4</fullName>
    </recommendedName>
    <alternativeName>
        <fullName evidence="11">Activator 1 subunit 4</fullName>
    </alternativeName>
</protein>
<dbReference type="CDD" id="cd00009">
    <property type="entry name" value="AAA"/>
    <property type="match status" value="1"/>
</dbReference>
<evidence type="ECO:0000256" key="4">
    <source>
        <dbReference type="ARBA" id="ARBA00022741"/>
    </source>
</evidence>
<evidence type="ECO:0000256" key="7">
    <source>
        <dbReference type="ARBA" id="ARBA00023242"/>
    </source>
</evidence>
<comment type="function">
    <text evidence="8">Subunit of the replication factor C (RFC) complex which acts during elongation of primed DNA templates by DNA polymerases delta and epsilon, and is necessary for ATP-dependent loading of proliferating cell nuclear antigen (PCNA) onto primed DNA. The RFC4 subunit probably functions as a scaffold on which the other complex components can assemble.</text>
</comment>
<evidence type="ECO:0000256" key="1">
    <source>
        <dbReference type="ARBA" id="ARBA00004123"/>
    </source>
</evidence>
<name>A0AAN9G0F9_9CAEN</name>
<keyword evidence="7" id="KW-0539">Nucleus</keyword>
<gene>
    <name evidence="14" type="ORF">V1264_010236</name>
</gene>
<dbReference type="GO" id="GO:0005663">
    <property type="term" value="C:DNA replication factor C complex"/>
    <property type="evidence" value="ECO:0007669"/>
    <property type="project" value="TreeGrafter"/>
</dbReference>
<organism evidence="14 15">
    <name type="scientific">Littorina saxatilis</name>
    <dbReference type="NCBI Taxonomy" id="31220"/>
    <lineage>
        <taxon>Eukaryota</taxon>
        <taxon>Metazoa</taxon>
        <taxon>Spiralia</taxon>
        <taxon>Lophotrochozoa</taxon>
        <taxon>Mollusca</taxon>
        <taxon>Gastropoda</taxon>
        <taxon>Caenogastropoda</taxon>
        <taxon>Littorinimorpha</taxon>
        <taxon>Littorinoidea</taxon>
        <taxon>Littorinidae</taxon>
        <taxon>Littorina</taxon>
    </lineage>
</organism>
<dbReference type="PANTHER" id="PTHR11669:SF20">
    <property type="entry name" value="REPLICATION FACTOR C SUBUNIT 4"/>
    <property type="match status" value="1"/>
</dbReference>
<evidence type="ECO:0000313" key="14">
    <source>
        <dbReference type="EMBL" id="KAK7090439.1"/>
    </source>
</evidence>
<dbReference type="GO" id="GO:0003677">
    <property type="term" value="F:DNA binding"/>
    <property type="evidence" value="ECO:0007669"/>
    <property type="project" value="InterPro"/>
</dbReference>
<dbReference type="InterPro" id="IPR003593">
    <property type="entry name" value="AAA+_ATPase"/>
</dbReference>
<dbReference type="AlphaFoldDB" id="A0AAN9G0F9"/>
<dbReference type="GO" id="GO:0003689">
    <property type="term" value="F:DNA clamp loader activity"/>
    <property type="evidence" value="ECO:0007669"/>
    <property type="project" value="TreeGrafter"/>
</dbReference>
<evidence type="ECO:0000256" key="3">
    <source>
        <dbReference type="ARBA" id="ARBA00022705"/>
    </source>
</evidence>
<comment type="similarity">
    <text evidence="2">Belongs to the activator 1 small subunits family.</text>
</comment>
<dbReference type="GO" id="GO:0005634">
    <property type="term" value="C:nucleus"/>
    <property type="evidence" value="ECO:0007669"/>
    <property type="project" value="UniProtKB-SubCell"/>
</dbReference>
<evidence type="ECO:0000256" key="9">
    <source>
        <dbReference type="ARBA" id="ARBA00064945"/>
    </source>
</evidence>
<evidence type="ECO:0000256" key="11">
    <source>
        <dbReference type="ARBA" id="ARBA00080378"/>
    </source>
</evidence>
<dbReference type="FunFam" id="1.10.8.60:FF:000032">
    <property type="entry name" value="Replication factor C subunit 4"/>
    <property type="match status" value="1"/>
</dbReference>
<dbReference type="InterPro" id="IPR003959">
    <property type="entry name" value="ATPase_AAA_core"/>
</dbReference>
<dbReference type="CDD" id="cd18140">
    <property type="entry name" value="HLD_clamp_RFC"/>
    <property type="match status" value="1"/>
</dbReference>
<dbReference type="NCBIfam" id="NF001679">
    <property type="entry name" value="PRK00440.1"/>
    <property type="match status" value="1"/>
</dbReference>
<sequence length="364" mass="40367">MQAFLKGPGGAPPAKKPAPAPAPGTSKKDGKPVKKHIPWVEKYRPRTVDDVAHQDEVVAVLRKTLEGSDLPNLLFYGPPGTGKTSTILAAARALYGHDLYKDRVLELNASDERGISVVREKVKKFSQLTASATRPDGKPCPPYKIIILDEADSMTSPAQAALRRTMEKETKTTRFCLICNYVTRIIEPITSRCAKFRFKPLGVGVMSERLKHICQEENVKIEEEAIQTLMQISEGDMRKAVMFLQSASRLCGQDGSVNSQIIRDITGVVPEDLLDEVLKVCRSDSYEKLDATVKKVIREGYAGSQILSQFHDKLVAMEEVSDKQKSVICEKMALVDKCLLDGADEYLQLMALFSTVMHQMCHAE</sequence>
<dbReference type="Gene3D" id="1.20.272.10">
    <property type="match status" value="1"/>
</dbReference>
<dbReference type="Pfam" id="PF08542">
    <property type="entry name" value="Rep_fac_C"/>
    <property type="match status" value="1"/>
</dbReference>
<dbReference type="InterPro" id="IPR013748">
    <property type="entry name" value="Rep_factorC_C"/>
</dbReference>
<dbReference type="SUPFAM" id="SSF48019">
    <property type="entry name" value="post-AAA+ oligomerization domain-like"/>
    <property type="match status" value="1"/>
</dbReference>
<evidence type="ECO:0000256" key="8">
    <source>
        <dbReference type="ARBA" id="ARBA00059035"/>
    </source>
</evidence>
<evidence type="ECO:0000259" key="13">
    <source>
        <dbReference type="SMART" id="SM00382"/>
    </source>
</evidence>